<evidence type="ECO:0000313" key="2">
    <source>
        <dbReference type="EMBL" id="TCC38590.1"/>
    </source>
</evidence>
<dbReference type="AlphaFoldDB" id="A0A4R0IZY6"/>
<comment type="caution">
    <text evidence="2">The sequence shown here is derived from an EMBL/GenBank/DDBJ whole genome shotgun (WGS) entry which is preliminary data.</text>
</comment>
<evidence type="ECO:0000259" key="1">
    <source>
        <dbReference type="Pfam" id="PF06283"/>
    </source>
</evidence>
<dbReference type="PROSITE" id="PS00290">
    <property type="entry name" value="IG_MHC"/>
    <property type="match status" value="1"/>
</dbReference>
<dbReference type="PANTHER" id="PTHR40469:SF2">
    <property type="entry name" value="GALACTOSE-BINDING DOMAIN-LIKE SUPERFAMILY PROTEIN"/>
    <property type="match status" value="1"/>
</dbReference>
<accession>A0A4R0IZY6</accession>
<gene>
    <name evidence="2" type="ORF">E0H92_19435</name>
</gene>
<dbReference type="InterPro" id="IPR029062">
    <property type="entry name" value="Class_I_gatase-like"/>
</dbReference>
<name>A0A4R0IZY6_9ACTN</name>
<dbReference type="EMBL" id="SJKC01000002">
    <property type="protein sequence ID" value="TCC38590.1"/>
    <property type="molecule type" value="Genomic_DNA"/>
</dbReference>
<dbReference type="Pfam" id="PF06283">
    <property type="entry name" value="ThuA"/>
    <property type="match status" value="1"/>
</dbReference>
<dbReference type="Gene3D" id="3.40.50.880">
    <property type="match status" value="1"/>
</dbReference>
<organism evidence="2 3">
    <name type="scientific">Kribbella speibonae</name>
    <dbReference type="NCBI Taxonomy" id="1572660"/>
    <lineage>
        <taxon>Bacteria</taxon>
        <taxon>Bacillati</taxon>
        <taxon>Actinomycetota</taxon>
        <taxon>Actinomycetes</taxon>
        <taxon>Propionibacteriales</taxon>
        <taxon>Kribbellaceae</taxon>
        <taxon>Kribbella</taxon>
    </lineage>
</organism>
<evidence type="ECO:0000313" key="3">
    <source>
        <dbReference type="Proteomes" id="UP000294225"/>
    </source>
</evidence>
<dbReference type="InterPro" id="IPR003006">
    <property type="entry name" value="Ig/MHC_CS"/>
</dbReference>
<sequence>MPARQHLLRIHRVRPLPELPAHPLTLTVGKPSARDLRSQVFRSELRNFRRVAGVTTRRAVVVRGGWEGHSPVEATDLFIPFLKENGYDVTVSDSTAAYLELDGVDLIVQCVTMSEIEPDHFKGLEAAIRRGTGFAGWHGGIADSFRKNVDYSFITGGQFISHPHGFTDYRVNVIADHPIVDGITHFDVHTEQYYIHYDPTNNVLATTTFDSHPDYPWIEGAVMPAVWTRTWGEGKVFVCTVGHKLDDLETPEVRTIVERGLLWASK</sequence>
<dbReference type="InterPro" id="IPR029010">
    <property type="entry name" value="ThuA-like"/>
</dbReference>
<dbReference type="Proteomes" id="UP000294225">
    <property type="component" value="Unassembled WGS sequence"/>
</dbReference>
<proteinExistence type="predicted"/>
<feature type="domain" description="ThuA-like" evidence="1">
    <location>
        <begin position="58"/>
        <end position="264"/>
    </location>
</feature>
<reference evidence="2 3" key="1">
    <citation type="submission" date="2019-02" db="EMBL/GenBank/DDBJ databases">
        <title>Kribbella capetownensis sp. nov. and Kribbella speibonae sp. nov., isolated from soil.</title>
        <authorList>
            <person name="Curtis S.M."/>
            <person name="Norton I."/>
            <person name="Everest G.J."/>
            <person name="Meyers P.R."/>
        </authorList>
    </citation>
    <scope>NUCLEOTIDE SEQUENCE [LARGE SCALE GENOMIC DNA]</scope>
    <source>
        <strain evidence="2 3">YM55</strain>
    </source>
</reference>
<dbReference type="PANTHER" id="PTHR40469">
    <property type="entry name" value="SECRETED GLYCOSYL HYDROLASE"/>
    <property type="match status" value="1"/>
</dbReference>
<protein>
    <submittedName>
        <fullName evidence="2">ThuA domain-containing protein</fullName>
    </submittedName>
</protein>
<dbReference type="SUPFAM" id="SSF52317">
    <property type="entry name" value="Class I glutamine amidotransferase-like"/>
    <property type="match status" value="1"/>
</dbReference>